<name>A0AAF1BJB0_9TREE</name>
<organism evidence="2 3">
    <name type="scientific">Vanrija pseudolonga</name>
    <dbReference type="NCBI Taxonomy" id="143232"/>
    <lineage>
        <taxon>Eukaryota</taxon>
        <taxon>Fungi</taxon>
        <taxon>Dikarya</taxon>
        <taxon>Basidiomycota</taxon>
        <taxon>Agaricomycotina</taxon>
        <taxon>Tremellomycetes</taxon>
        <taxon>Trichosporonales</taxon>
        <taxon>Trichosporonaceae</taxon>
        <taxon>Vanrija</taxon>
    </lineage>
</organism>
<protein>
    <submittedName>
        <fullName evidence="2">Uncharacterized protein</fullName>
    </submittedName>
</protein>
<evidence type="ECO:0000313" key="2">
    <source>
        <dbReference type="EMBL" id="WOO79665.1"/>
    </source>
</evidence>
<accession>A0AAF1BJB0</accession>
<dbReference type="GeneID" id="87806435"/>
<gene>
    <name evidence="2" type="primary">did2</name>
    <name evidence="2" type="ORF">LOC62_02G003189</name>
</gene>
<feature type="compositionally biased region" description="Basic and acidic residues" evidence="1">
    <location>
        <begin position="32"/>
        <end position="45"/>
    </location>
</feature>
<feature type="region of interest" description="Disordered" evidence="1">
    <location>
        <begin position="15"/>
        <end position="48"/>
    </location>
</feature>
<feature type="compositionally biased region" description="Polar residues" evidence="1">
    <location>
        <begin position="19"/>
        <end position="31"/>
    </location>
</feature>
<dbReference type="Proteomes" id="UP000827549">
    <property type="component" value="Chromosome 2"/>
</dbReference>
<proteinExistence type="predicted"/>
<dbReference type="AlphaFoldDB" id="A0AAF1BJB0"/>
<dbReference type="RefSeq" id="XP_062625697.1">
    <property type="nucleotide sequence ID" value="XM_062769715.1"/>
</dbReference>
<evidence type="ECO:0000313" key="3">
    <source>
        <dbReference type="Proteomes" id="UP000827549"/>
    </source>
</evidence>
<sequence length="149" mass="15392">MDPILSTLGAPQTRRLSLPCSTQPRFLSQSTSERRLGERYDRTEEGAGVGAAASISATATAGSDASAFSRASSSIERMAARSASGGSRSTTSEKSSCLTAEIEYAYTPTMNATIAPPPCGWYDASACALVGALYGVGIVCRLSVVGRGR</sequence>
<keyword evidence="3" id="KW-1185">Reference proteome</keyword>
<reference evidence="2" key="1">
    <citation type="submission" date="2023-10" db="EMBL/GenBank/DDBJ databases">
        <authorList>
            <person name="Noh H."/>
        </authorList>
    </citation>
    <scope>NUCLEOTIDE SEQUENCE</scope>
    <source>
        <strain evidence="2">DUCC4014</strain>
    </source>
</reference>
<evidence type="ECO:0000256" key="1">
    <source>
        <dbReference type="SAM" id="MobiDB-lite"/>
    </source>
</evidence>
<dbReference type="EMBL" id="CP086715">
    <property type="protein sequence ID" value="WOO79665.1"/>
    <property type="molecule type" value="Genomic_DNA"/>
</dbReference>